<dbReference type="STRING" id="215243.A0A0D2D9J3"/>
<keyword evidence="4" id="KW-1185">Reference proteome</keyword>
<evidence type="ECO:0000313" key="3">
    <source>
        <dbReference type="EMBL" id="KIW39105.1"/>
    </source>
</evidence>
<dbReference type="EMBL" id="KN847340">
    <property type="protein sequence ID" value="KIW39105.1"/>
    <property type="molecule type" value="Genomic_DNA"/>
</dbReference>
<feature type="region of interest" description="Disordered" evidence="1">
    <location>
        <begin position="1"/>
        <end position="36"/>
    </location>
</feature>
<proteinExistence type="predicted"/>
<evidence type="ECO:0000313" key="4">
    <source>
        <dbReference type="Proteomes" id="UP000053342"/>
    </source>
</evidence>
<gene>
    <name evidence="3" type="ORF">PV06_08916</name>
</gene>
<feature type="compositionally biased region" description="Low complexity" evidence="1">
    <location>
        <begin position="1"/>
        <end position="17"/>
    </location>
</feature>
<organism evidence="3 4">
    <name type="scientific">Exophiala oligosperma</name>
    <dbReference type="NCBI Taxonomy" id="215243"/>
    <lineage>
        <taxon>Eukaryota</taxon>
        <taxon>Fungi</taxon>
        <taxon>Dikarya</taxon>
        <taxon>Ascomycota</taxon>
        <taxon>Pezizomycotina</taxon>
        <taxon>Eurotiomycetes</taxon>
        <taxon>Chaetothyriomycetidae</taxon>
        <taxon>Chaetothyriales</taxon>
        <taxon>Herpotrichiellaceae</taxon>
        <taxon>Exophiala</taxon>
    </lineage>
</organism>
<protein>
    <recommendedName>
        <fullName evidence="2">DUF7923 domain-containing protein</fullName>
    </recommendedName>
</protein>
<dbReference type="AlphaFoldDB" id="A0A0D2D9J3"/>
<dbReference type="HOGENOM" id="CLU_568578_0_0_1"/>
<reference evidence="3 4" key="1">
    <citation type="submission" date="2015-01" db="EMBL/GenBank/DDBJ databases">
        <title>The Genome Sequence of Exophiala oligosperma CBS72588.</title>
        <authorList>
            <consortium name="The Broad Institute Genomics Platform"/>
            <person name="Cuomo C."/>
            <person name="de Hoog S."/>
            <person name="Gorbushina A."/>
            <person name="Stielow B."/>
            <person name="Teixiera M."/>
            <person name="Abouelleil A."/>
            <person name="Chapman S.B."/>
            <person name="Priest M."/>
            <person name="Young S.K."/>
            <person name="Wortman J."/>
            <person name="Nusbaum C."/>
            <person name="Birren B."/>
        </authorList>
    </citation>
    <scope>NUCLEOTIDE SEQUENCE [LARGE SCALE GENOMIC DNA]</scope>
    <source>
        <strain evidence="3 4">CBS 72588</strain>
    </source>
</reference>
<dbReference type="RefSeq" id="XP_016259321.1">
    <property type="nucleotide sequence ID" value="XM_016410299.1"/>
</dbReference>
<feature type="domain" description="DUF7923" evidence="2">
    <location>
        <begin position="186"/>
        <end position="376"/>
    </location>
</feature>
<dbReference type="VEuPathDB" id="FungiDB:PV06_08916"/>
<dbReference type="Pfam" id="PF25540">
    <property type="entry name" value="DUF7923"/>
    <property type="match status" value="1"/>
</dbReference>
<dbReference type="PANTHER" id="PTHR37543:SF1">
    <property type="entry name" value="CCCH ZINC FINGER DNA BINDING PROTEIN (AFU_ORTHOLOGUE AFUA_5G12760)"/>
    <property type="match status" value="1"/>
</dbReference>
<accession>A0A0D2D9J3</accession>
<dbReference type="PANTHER" id="PTHR37543">
    <property type="entry name" value="CCCH ZINC FINGER DNA BINDING PROTEIN (AFU_ORTHOLOGUE AFUA_5G12760)"/>
    <property type="match status" value="1"/>
</dbReference>
<dbReference type="Proteomes" id="UP000053342">
    <property type="component" value="Unassembled WGS sequence"/>
</dbReference>
<evidence type="ECO:0000256" key="1">
    <source>
        <dbReference type="SAM" id="MobiDB-lite"/>
    </source>
</evidence>
<sequence length="472" mass="53622">MSISSWFFPSSKSSKSTPIKRDAPSDQAAARPSTDDSLDFETIAEEVETLQRELAYTRDLCEKANSQFEKYRVDISYLKSDLATERSSNVILKELLTHERNNGHALKAQMNAQIQELKRQRLLMIQMQARIDSDAASLSLITRHAKALETRYAETQFDLEYLQCVTDAERLGQSPTVQNTDSPLPAQPFVVVLIDGDAYMWSHDIFHNDNRIIGGARVEPGGLAATRIKNEVTKYIMEQDSNIPATAKIITRVFCNFGTAEGRMIRRQKARGTAVGLRDFAVQFTERLPLFDFFDSGRGKERADDKIRENFHLFLSTPNCHAIFIAACTDNGFVRMLEQYADHPFARQKIVLVSPGYIASEFQKYNFKSVTWPSVFSVATMPQQMAMKLGLAVRREMVQKIRAHRAFSVSALQAEPELDYRDLLLAMLPRRNINEAMGKAPQGVGLRMKEKYTFEWRIHESPVNGMLNDDVD</sequence>
<dbReference type="InterPro" id="IPR057683">
    <property type="entry name" value="DUF7923"/>
</dbReference>
<evidence type="ECO:0000259" key="2">
    <source>
        <dbReference type="Pfam" id="PF25540"/>
    </source>
</evidence>
<dbReference type="GeneID" id="27360990"/>
<name>A0A0D2D9J3_9EURO</name>
<dbReference type="OrthoDB" id="2270193at2759"/>